<reference evidence="2 3" key="2">
    <citation type="submission" date="2017-07" db="EMBL/GenBank/DDBJ databases">
        <title>Candidatus Dactylopiibacterium carminicum, a nitrogen-fixing symbiont of the cochineal insect Dactylopius coccus and Dactylopius opuntiae (Hemiptera: Coccoidea: Dactylopiidae).</title>
        <authorList>
            <person name="Vera A."/>
        </authorList>
    </citation>
    <scope>NUCLEOTIDE SEQUENCE [LARGE SCALE GENOMIC DNA]</scope>
    <source>
        <strain evidence="2 3">NFDCM</strain>
    </source>
</reference>
<dbReference type="Proteomes" id="UP000216107">
    <property type="component" value="Unassembled WGS sequence"/>
</dbReference>
<name>A0A272EN58_9RHOO</name>
<reference evidence="1 4" key="1">
    <citation type="submission" date="2016-08" db="EMBL/GenBank/DDBJ databases">
        <title>Candidatus Dactylopiibacterium carminicum genome sequence.</title>
        <authorList>
            <person name="Ramirez-Puebla S.T."/>
            <person name="Ormeno-Orrillo E."/>
            <person name="Vera-Ponce De Leon A."/>
            <person name="Luis L."/>
            <person name="Sanchez-Flores A."/>
            <person name="Monica R."/>
            <person name="Martinez-Romero E."/>
        </authorList>
    </citation>
    <scope>NUCLEOTIDE SEQUENCE [LARGE SCALE GENOMIC DNA]</scope>
    <source>
        <strain evidence="1">END1</strain>
    </source>
</reference>
<dbReference type="OrthoDB" id="1682681at2"/>
<accession>A0A272EN58</accession>
<proteinExistence type="predicted"/>
<evidence type="ECO:0000313" key="1">
    <source>
        <dbReference type="EMBL" id="KAF7597991.1"/>
    </source>
</evidence>
<dbReference type="Proteomes" id="UP000623509">
    <property type="component" value="Unassembled WGS sequence"/>
</dbReference>
<dbReference type="EMBL" id="NMRN01000074">
    <property type="protein sequence ID" value="PAS91564.1"/>
    <property type="molecule type" value="Genomic_DNA"/>
</dbReference>
<comment type="caution">
    <text evidence="2">The sequence shown here is derived from an EMBL/GenBank/DDBJ whole genome shotgun (WGS) entry which is preliminary data.</text>
</comment>
<dbReference type="RefSeq" id="WP_095525774.1">
    <property type="nucleotide sequence ID" value="NZ_MDUX01000071.1"/>
</dbReference>
<gene>
    <name evidence="1" type="ORF">BGI27_15670</name>
    <name evidence="2" type="ORF">CGU29_15715</name>
</gene>
<sequence>MLTLTDDALAFIAERRQPIFIDAPQTIESCCLEITPCPGVRFGRPRRPDQHTLREIQGVEVFVPHRFPATQPLAIRTRRFLGRKFLFLDGWRLA</sequence>
<dbReference type="InterPro" id="IPR049744">
    <property type="entry name" value="CC/Se_fam"/>
</dbReference>
<evidence type="ECO:0000313" key="3">
    <source>
        <dbReference type="Proteomes" id="UP000216107"/>
    </source>
</evidence>
<dbReference type="NCBIfam" id="NF041239">
    <property type="entry name" value="Moor_selen_rel"/>
    <property type="match status" value="1"/>
</dbReference>
<dbReference type="AlphaFoldDB" id="A0A272EN58"/>
<evidence type="ECO:0000313" key="4">
    <source>
        <dbReference type="Proteomes" id="UP000623509"/>
    </source>
</evidence>
<dbReference type="EMBL" id="MDUX01000071">
    <property type="protein sequence ID" value="KAF7597991.1"/>
    <property type="molecule type" value="Genomic_DNA"/>
</dbReference>
<protein>
    <submittedName>
        <fullName evidence="2">Uncharacterized protein</fullName>
    </submittedName>
</protein>
<keyword evidence="4" id="KW-1185">Reference proteome</keyword>
<organism evidence="2 3">
    <name type="scientific">Candidatus Dactylopiibacterium carminicum</name>
    <dbReference type="NCBI Taxonomy" id="857335"/>
    <lineage>
        <taxon>Bacteria</taxon>
        <taxon>Pseudomonadati</taxon>
        <taxon>Pseudomonadota</taxon>
        <taxon>Betaproteobacteria</taxon>
        <taxon>Rhodocyclales</taxon>
        <taxon>Rhodocyclaceae</taxon>
        <taxon>Candidatus Dactylopiibacterium</taxon>
    </lineage>
</organism>
<evidence type="ECO:0000313" key="2">
    <source>
        <dbReference type="EMBL" id="PAS91564.1"/>
    </source>
</evidence>